<keyword evidence="2" id="KW-0645">Protease</keyword>
<dbReference type="RefSeq" id="WP_206729213.1">
    <property type="nucleotide sequence ID" value="NZ_CP071090.1"/>
</dbReference>
<feature type="chain" id="PRO_5047506605" evidence="7">
    <location>
        <begin position="23"/>
        <end position="674"/>
    </location>
</feature>
<keyword evidence="1" id="KW-0031">Aminopeptidase</keyword>
<evidence type="ECO:0000313" key="9">
    <source>
        <dbReference type="EMBL" id="QSQ27694.1"/>
    </source>
</evidence>
<keyword evidence="5" id="KW-0378">Hydrolase</keyword>
<evidence type="ECO:0000313" key="10">
    <source>
        <dbReference type="Proteomes" id="UP000662747"/>
    </source>
</evidence>
<evidence type="ECO:0000256" key="6">
    <source>
        <dbReference type="ARBA" id="ARBA00022833"/>
    </source>
</evidence>
<keyword evidence="3" id="KW-0479">Metal-binding</keyword>
<dbReference type="PANTHER" id="PTHR12147:SF56">
    <property type="entry name" value="AMINOPEPTIDASE YDR415C-RELATED"/>
    <property type="match status" value="1"/>
</dbReference>
<gene>
    <name evidence="9" type="ORF">JY651_23520</name>
</gene>
<evidence type="ECO:0000256" key="3">
    <source>
        <dbReference type="ARBA" id="ARBA00022723"/>
    </source>
</evidence>
<dbReference type="InterPro" id="IPR013783">
    <property type="entry name" value="Ig-like_fold"/>
</dbReference>
<dbReference type="Proteomes" id="UP000662747">
    <property type="component" value="Chromosome"/>
</dbReference>
<feature type="domain" description="Peptidase M28" evidence="8">
    <location>
        <begin position="199"/>
        <end position="389"/>
    </location>
</feature>
<accession>A0ABX7PB17</accession>
<organism evidence="9 10">
    <name type="scientific">Pyxidicoccus parkwayensis</name>
    <dbReference type="NCBI Taxonomy" id="2813578"/>
    <lineage>
        <taxon>Bacteria</taxon>
        <taxon>Pseudomonadati</taxon>
        <taxon>Myxococcota</taxon>
        <taxon>Myxococcia</taxon>
        <taxon>Myxococcales</taxon>
        <taxon>Cystobacterineae</taxon>
        <taxon>Myxococcaceae</taxon>
        <taxon>Pyxidicoccus</taxon>
    </lineage>
</organism>
<dbReference type="Pfam" id="PF04389">
    <property type="entry name" value="Peptidase_M28"/>
    <property type="match status" value="1"/>
</dbReference>
<reference evidence="9 10" key="1">
    <citation type="submission" date="2021-02" db="EMBL/GenBank/DDBJ databases">
        <title>De Novo genome assembly of isolated myxobacteria.</title>
        <authorList>
            <person name="Stevens D.C."/>
        </authorList>
    </citation>
    <scope>NUCLEOTIDE SEQUENCE [LARGE SCALE GENOMIC DNA]</scope>
    <source>
        <strain evidence="10">SCPEA02</strain>
    </source>
</reference>
<protein>
    <submittedName>
        <fullName evidence="9">M20/M25/M40 family metallo-hydrolase</fullName>
    </submittedName>
</protein>
<keyword evidence="10" id="KW-1185">Reference proteome</keyword>
<feature type="signal peptide" evidence="7">
    <location>
        <begin position="1"/>
        <end position="22"/>
    </location>
</feature>
<proteinExistence type="predicted"/>
<dbReference type="SUPFAM" id="SSF53187">
    <property type="entry name" value="Zn-dependent exopeptidases"/>
    <property type="match status" value="1"/>
</dbReference>
<dbReference type="Pfam" id="PF17957">
    <property type="entry name" value="Big_7"/>
    <property type="match status" value="1"/>
</dbReference>
<evidence type="ECO:0000256" key="7">
    <source>
        <dbReference type="SAM" id="SignalP"/>
    </source>
</evidence>
<evidence type="ECO:0000259" key="8">
    <source>
        <dbReference type="Pfam" id="PF04389"/>
    </source>
</evidence>
<sequence>MNVKRLASVVMVLGCVSAFAKAPDAIAPVAKDREVYITVGTDALEVVNSALAGQGLAAATLAGQKGEITALRVRASQLNAISREMHAKANRCGGFITHDSEAEALAALEGQSSQKGITSLVTYTTDNPTVAYGLSNAVQESNIKSTITTLSGYATRYHTSATALTAGSWLKTQWEGYAAGRSDVTVELYNHTGTPMKSVIMTITGTAQPSEVVVLGAHLDSTSSPTSTAPGADDDASGVATLTEVIRVAMLQGYRPAKTVKFMAYAAEEVGLVGSKEIANAYKLAGTNVIGVMQLDMTNYQGSSWDVVLMTDYTNAAQNTFITGLMSTYLPSLTKTTSSCGYACSDHASWTNAGYPASIPFEALMSQYNPYIHTVNDTLARSGDNANHALKFAKVASVYVAELAKGTVSVSDTTPPTVALTAPTSGASVSSIVTLSATASDASGINKVEFLVDGSVVGTATASPYSYQWNSASTANGSHGISAKAYDAFGNTATTSAVTVTVSNTSTTAAFDPTLKAPRCFSALASCDSGTLLNGRAGLGPEVNKPNTINGSCADGLNGTYHSDESNDRIKVSTLDGTPFAAGKTVKIEATVYAYSATTDKLDLYYAANANSPTWTLIATVSPPGTGIRTLTANYTLPTGTVQAVRARFRYNGSEAPCGTGNYDDYDDLIFAVQ</sequence>
<dbReference type="InterPro" id="IPR007484">
    <property type="entry name" value="Peptidase_M28"/>
</dbReference>
<dbReference type="PANTHER" id="PTHR12147">
    <property type="entry name" value="METALLOPEPTIDASE M28 FAMILY MEMBER"/>
    <property type="match status" value="1"/>
</dbReference>
<evidence type="ECO:0000256" key="4">
    <source>
        <dbReference type="ARBA" id="ARBA00022729"/>
    </source>
</evidence>
<evidence type="ECO:0000256" key="1">
    <source>
        <dbReference type="ARBA" id="ARBA00022438"/>
    </source>
</evidence>
<dbReference type="InterPro" id="IPR045175">
    <property type="entry name" value="M28_fam"/>
</dbReference>
<keyword evidence="6" id="KW-0862">Zinc</keyword>
<dbReference type="Gene3D" id="2.60.40.10">
    <property type="entry name" value="Immunoglobulins"/>
    <property type="match status" value="1"/>
</dbReference>
<keyword evidence="4 7" id="KW-0732">Signal</keyword>
<evidence type="ECO:0000256" key="2">
    <source>
        <dbReference type="ARBA" id="ARBA00022670"/>
    </source>
</evidence>
<evidence type="ECO:0000256" key="5">
    <source>
        <dbReference type="ARBA" id="ARBA00022801"/>
    </source>
</evidence>
<name>A0ABX7PB17_9BACT</name>
<dbReference type="Gene3D" id="3.40.630.10">
    <property type="entry name" value="Zn peptidases"/>
    <property type="match status" value="1"/>
</dbReference>
<dbReference type="EMBL" id="CP071090">
    <property type="protein sequence ID" value="QSQ27694.1"/>
    <property type="molecule type" value="Genomic_DNA"/>
</dbReference>